<evidence type="ECO:0000313" key="1">
    <source>
        <dbReference type="EMBL" id="CAA9475358.1"/>
    </source>
</evidence>
<name>A0A6J4RKZ4_9ACTN</name>
<dbReference type="InterPro" id="IPR029052">
    <property type="entry name" value="Metallo-depent_PP-like"/>
</dbReference>
<gene>
    <name evidence="1" type="ORF">AVDCRST_MAG85-266</name>
</gene>
<reference evidence="1" key="1">
    <citation type="submission" date="2020-02" db="EMBL/GenBank/DDBJ databases">
        <authorList>
            <person name="Meier V. D."/>
        </authorList>
    </citation>
    <scope>NUCLEOTIDE SEQUENCE</scope>
    <source>
        <strain evidence="1">AVDCRST_MAG85</strain>
    </source>
</reference>
<sequence>MRLLAFADEPPPGDAAELATANRAGAVVTLGDLETGSIASLGGLGLPRVGVHGNHDAVGELPALGVRDIHLDRVEIGGWSFAGFEGCVRYGPGPHQYTQEEATALAGRLPAADVLVCHCPPQGVNDDPDDPAHLGFGALRAWVERHRPRYVLHGHTTPDPRTRVTRLGDTTVVWVRGARVVSLRR</sequence>
<dbReference type="Gene3D" id="3.60.21.10">
    <property type="match status" value="1"/>
</dbReference>
<dbReference type="SUPFAM" id="SSF56300">
    <property type="entry name" value="Metallo-dependent phosphatases"/>
    <property type="match status" value="1"/>
</dbReference>
<protein>
    <recommendedName>
        <fullName evidence="2">Calcineurin-like phosphoesterase domain-containing protein</fullName>
    </recommendedName>
</protein>
<dbReference type="EMBL" id="CADCVT010000031">
    <property type="protein sequence ID" value="CAA9475358.1"/>
    <property type="molecule type" value="Genomic_DNA"/>
</dbReference>
<proteinExistence type="predicted"/>
<organism evidence="1">
    <name type="scientific">uncultured Solirubrobacteraceae bacterium</name>
    <dbReference type="NCBI Taxonomy" id="1162706"/>
    <lineage>
        <taxon>Bacteria</taxon>
        <taxon>Bacillati</taxon>
        <taxon>Actinomycetota</taxon>
        <taxon>Thermoleophilia</taxon>
        <taxon>Solirubrobacterales</taxon>
        <taxon>Solirubrobacteraceae</taxon>
        <taxon>environmental samples</taxon>
    </lineage>
</organism>
<dbReference type="AlphaFoldDB" id="A0A6J4RKZ4"/>
<evidence type="ECO:0008006" key="2">
    <source>
        <dbReference type="Google" id="ProtNLM"/>
    </source>
</evidence>
<accession>A0A6J4RKZ4</accession>